<dbReference type="Gene3D" id="2.60.40.1120">
    <property type="entry name" value="Carboxypeptidase-like, regulatory domain"/>
    <property type="match status" value="1"/>
</dbReference>
<keyword evidence="1" id="KW-0645">Protease</keyword>
<accession>A0A3S0S6P9</accession>
<dbReference type="SUPFAM" id="SSF49452">
    <property type="entry name" value="Starch-binding domain-like"/>
    <property type="match status" value="1"/>
</dbReference>
<dbReference type="GO" id="GO:0030246">
    <property type="term" value="F:carbohydrate binding"/>
    <property type="evidence" value="ECO:0007669"/>
    <property type="project" value="InterPro"/>
</dbReference>
<keyword evidence="1" id="KW-0378">Hydrolase</keyword>
<dbReference type="InterPro" id="IPR013784">
    <property type="entry name" value="Carb-bd-like_fold"/>
</dbReference>
<dbReference type="AlphaFoldDB" id="A0A3S0S6P9"/>
<dbReference type="Pfam" id="PF13620">
    <property type="entry name" value="CarboxypepD_reg"/>
    <property type="match status" value="1"/>
</dbReference>
<name>A0A3S0S6P9_9GAMM</name>
<dbReference type="Proteomes" id="UP000274358">
    <property type="component" value="Unassembled WGS sequence"/>
</dbReference>
<evidence type="ECO:0000313" key="1">
    <source>
        <dbReference type="EMBL" id="RUL69210.1"/>
    </source>
</evidence>
<reference evidence="1 2" key="1">
    <citation type="submission" date="2018-12" db="EMBL/GenBank/DDBJ databases">
        <title>Dyella dinghuensis sp. nov. DHOA06 and Dyella choica sp. nov. 4M-K27, isolated from forest soil.</title>
        <authorList>
            <person name="Qiu L.-H."/>
            <person name="Gao Z.-H."/>
        </authorList>
    </citation>
    <scope>NUCLEOTIDE SEQUENCE [LARGE SCALE GENOMIC DNA]</scope>
    <source>
        <strain evidence="1 2">4M-K27</strain>
    </source>
</reference>
<dbReference type="GO" id="GO:0004180">
    <property type="term" value="F:carboxypeptidase activity"/>
    <property type="evidence" value="ECO:0007669"/>
    <property type="project" value="UniProtKB-KW"/>
</dbReference>
<keyword evidence="2" id="KW-1185">Reference proteome</keyword>
<dbReference type="RefSeq" id="WP_126687077.1">
    <property type="nucleotide sequence ID" value="NZ_RYYV01000036.1"/>
</dbReference>
<dbReference type="EMBL" id="RYYV01000036">
    <property type="protein sequence ID" value="RUL69210.1"/>
    <property type="molecule type" value="Genomic_DNA"/>
</dbReference>
<organism evidence="1 2">
    <name type="scientific">Dyella choica</name>
    <dbReference type="NCBI Taxonomy" id="1927959"/>
    <lineage>
        <taxon>Bacteria</taxon>
        <taxon>Pseudomonadati</taxon>
        <taxon>Pseudomonadota</taxon>
        <taxon>Gammaproteobacteria</taxon>
        <taxon>Lysobacterales</taxon>
        <taxon>Rhodanobacteraceae</taxon>
        <taxon>Dyella</taxon>
    </lineage>
</organism>
<dbReference type="OrthoDB" id="5958403at2"/>
<gene>
    <name evidence="1" type="ORF">EKH80_22655</name>
</gene>
<dbReference type="PROSITE" id="PS51257">
    <property type="entry name" value="PROKAR_LIPOPROTEIN"/>
    <property type="match status" value="1"/>
</dbReference>
<sequence length="129" mass="13341">MRNIVSFSSLSRFDSLSVGSAAIAIALGIACSLPPSTAHAQSTSSTIFGQAPAGETITATSSLGLHRHETVNKKGRYKISSLPTGDYTVTLEKSGQSVDTRSNIALIAGRGAEVDFACPNDHCAASENN</sequence>
<evidence type="ECO:0000313" key="2">
    <source>
        <dbReference type="Proteomes" id="UP000274358"/>
    </source>
</evidence>
<keyword evidence="1" id="KW-0121">Carboxypeptidase</keyword>
<proteinExistence type="predicted"/>
<protein>
    <submittedName>
        <fullName evidence="1">Carboxypeptidase regulatory-like domain-containing protein</fullName>
    </submittedName>
</protein>
<comment type="caution">
    <text evidence="1">The sequence shown here is derived from an EMBL/GenBank/DDBJ whole genome shotgun (WGS) entry which is preliminary data.</text>
</comment>